<dbReference type="PANTHER" id="PTHR30136">
    <property type="entry name" value="HELIX-TURN-HELIX TRANSCRIPTIONAL REGULATOR, ICLR FAMILY"/>
    <property type="match status" value="1"/>
</dbReference>
<dbReference type="SMART" id="SM00346">
    <property type="entry name" value="HTH_ICLR"/>
    <property type="match status" value="1"/>
</dbReference>
<evidence type="ECO:0000259" key="6">
    <source>
        <dbReference type="PROSITE" id="PS51077"/>
    </source>
</evidence>
<accession>A0A0B3W0D9</accession>
<keyword evidence="2" id="KW-0238">DNA-binding</keyword>
<organism evidence="8 9">
    <name type="scientific">Terrisporobacter othiniensis</name>
    <dbReference type="NCBI Taxonomy" id="1577792"/>
    <lineage>
        <taxon>Bacteria</taxon>
        <taxon>Bacillati</taxon>
        <taxon>Bacillota</taxon>
        <taxon>Clostridia</taxon>
        <taxon>Peptostreptococcales</taxon>
        <taxon>Peptostreptococcaceae</taxon>
        <taxon>Terrisporobacter</taxon>
    </lineage>
</organism>
<dbReference type="Pfam" id="PF09339">
    <property type="entry name" value="HTH_IclR"/>
    <property type="match status" value="1"/>
</dbReference>
<reference evidence="8 9" key="1">
    <citation type="submission" date="2014-12" db="EMBL/GenBank/DDBJ databases">
        <title>Draft genome sequence of Terrisporobacter sp. 08-306576, isolated from the blood culture of a bacteremia patient.</title>
        <authorList>
            <person name="Lund L.C."/>
            <person name="Sydenham T.V."/>
            <person name="Hogh S.V."/>
            <person name="Skov M.N."/>
            <person name="Kemp M."/>
            <person name="Justesen U.S."/>
        </authorList>
    </citation>
    <scope>NUCLEOTIDE SEQUENCE [LARGE SCALE GENOMIC DNA]</scope>
    <source>
        <strain evidence="8 9">08-306576</strain>
    </source>
</reference>
<evidence type="ECO:0000256" key="2">
    <source>
        <dbReference type="ARBA" id="ARBA00023125"/>
    </source>
</evidence>
<dbReference type="GO" id="GO:0003700">
    <property type="term" value="F:DNA-binding transcription factor activity"/>
    <property type="evidence" value="ECO:0007669"/>
    <property type="project" value="TreeGrafter"/>
</dbReference>
<dbReference type="RefSeq" id="WP_039681232.1">
    <property type="nucleotide sequence ID" value="NZ_JAWGXO010000020.1"/>
</dbReference>
<dbReference type="InterPro" id="IPR014757">
    <property type="entry name" value="Tscrpt_reg_IclR_C"/>
</dbReference>
<dbReference type="SUPFAM" id="SSF46785">
    <property type="entry name" value="Winged helix' DNA-binding domain"/>
    <property type="match status" value="1"/>
</dbReference>
<protein>
    <recommendedName>
        <fullName evidence="5">Glycerol operon regulatory protein</fullName>
    </recommendedName>
</protein>
<dbReference type="InterPro" id="IPR011991">
    <property type="entry name" value="ArsR-like_HTH"/>
</dbReference>
<evidence type="ECO:0000256" key="1">
    <source>
        <dbReference type="ARBA" id="ARBA00023015"/>
    </source>
</evidence>
<dbReference type="CDD" id="cd00090">
    <property type="entry name" value="HTH_ARSR"/>
    <property type="match status" value="1"/>
</dbReference>
<proteinExistence type="predicted"/>
<evidence type="ECO:0000256" key="5">
    <source>
        <dbReference type="ARBA" id="ARBA00070406"/>
    </source>
</evidence>
<dbReference type="PROSITE" id="PS51078">
    <property type="entry name" value="ICLR_ED"/>
    <property type="match status" value="1"/>
</dbReference>
<dbReference type="InterPro" id="IPR050707">
    <property type="entry name" value="HTH_MetabolicPath_Reg"/>
</dbReference>
<keyword evidence="3" id="KW-0804">Transcription</keyword>
<dbReference type="Gene3D" id="3.30.450.40">
    <property type="match status" value="1"/>
</dbReference>
<dbReference type="OrthoDB" id="9791752at2"/>
<dbReference type="InterPro" id="IPR029016">
    <property type="entry name" value="GAF-like_dom_sf"/>
</dbReference>
<dbReference type="PANTHER" id="PTHR30136:SF24">
    <property type="entry name" value="HTH-TYPE TRANSCRIPTIONAL REPRESSOR ALLR"/>
    <property type="match status" value="1"/>
</dbReference>
<gene>
    <name evidence="8" type="ORF">QX51_17710</name>
</gene>
<dbReference type="Proteomes" id="UP000031189">
    <property type="component" value="Unassembled WGS sequence"/>
</dbReference>
<dbReference type="EMBL" id="JWHR01000151">
    <property type="protein sequence ID" value="KHS55727.1"/>
    <property type="molecule type" value="Genomic_DNA"/>
</dbReference>
<comment type="caution">
    <text evidence="8">The sequence shown here is derived from an EMBL/GenBank/DDBJ whole genome shotgun (WGS) entry which is preliminary data.</text>
</comment>
<dbReference type="GO" id="GO:0003677">
    <property type="term" value="F:DNA binding"/>
    <property type="evidence" value="ECO:0007669"/>
    <property type="project" value="UniProtKB-KW"/>
</dbReference>
<keyword evidence="9" id="KW-1185">Reference proteome</keyword>
<comment type="function">
    <text evidence="4">May be an activator protein for the gylABX operon.</text>
</comment>
<sequence length="256" mass="29060">MTETINAVDRILDIIMFLYSKRKEMGITEISKELGLSKSTIHRNLATLENRGFVTQNPETGKYWLGLKFYSIGMAVGQKISIKEITKPFVEELNKEFNEVVSVSVLSDHSQNSLNCIVVYKNCGKTRLQTVNTYEGSIMDIHCSAAGKCLLAFNNELINEEKFNDLNVKKYTNKTIISWEELEYELKKIKENGYSIDDEEYEVGLICIAAPILNSEGEAIATISLSGPVYRVKTDDFDYRVKRVIETAKLISENIK</sequence>
<evidence type="ECO:0000256" key="3">
    <source>
        <dbReference type="ARBA" id="ARBA00023163"/>
    </source>
</evidence>
<dbReference type="GO" id="GO:0045892">
    <property type="term" value="P:negative regulation of DNA-templated transcription"/>
    <property type="evidence" value="ECO:0007669"/>
    <property type="project" value="TreeGrafter"/>
</dbReference>
<dbReference type="PROSITE" id="PS51077">
    <property type="entry name" value="HTH_ICLR"/>
    <property type="match status" value="1"/>
</dbReference>
<dbReference type="STRING" id="1577792.QX51_17710"/>
<dbReference type="SUPFAM" id="SSF55781">
    <property type="entry name" value="GAF domain-like"/>
    <property type="match status" value="1"/>
</dbReference>
<dbReference type="Pfam" id="PF01614">
    <property type="entry name" value="IclR_C"/>
    <property type="match status" value="1"/>
</dbReference>
<evidence type="ECO:0000259" key="7">
    <source>
        <dbReference type="PROSITE" id="PS51078"/>
    </source>
</evidence>
<dbReference type="AlphaFoldDB" id="A0A0B3W0D9"/>
<evidence type="ECO:0000313" key="9">
    <source>
        <dbReference type="Proteomes" id="UP000031189"/>
    </source>
</evidence>
<dbReference type="Gene3D" id="1.10.10.10">
    <property type="entry name" value="Winged helix-like DNA-binding domain superfamily/Winged helix DNA-binding domain"/>
    <property type="match status" value="1"/>
</dbReference>
<dbReference type="InterPro" id="IPR036390">
    <property type="entry name" value="WH_DNA-bd_sf"/>
</dbReference>
<dbReference type="FunFam" id="1.10.10.10:FF:000056">
    <property type="entry name" value="IclR family transcriptional regulator"/>
    <property type="match status" value="1"/>
</dbReference>
<evidence type="ECO:0000313" key="8">
    <source>
        <dbReference type="EMBL" id="KHS55727.1"/>
    </source>
</evidence>
<evidence type="ECO:0000256" key="4">
    <source>
        <dbReference type="ARBA" id="ARBA00058938"/>
    </source>
</evidence>
<dbReference type="InterPro" id="IPR005471">
    <property type="entry name" value="Tscrpt_reg_IclR_N"/>
</dbReference>
<name>A0A0B3W0D9_9FIRM</name>
<feature type="domain" description="IclR-ED" evidence="7">
    <location>
        <begin position="68"/>
        <end position="256"/>
    </location>
</feature>
<dbReference type="InterPro" id="IPR036388">
    <property type="entry name" value="WH-like_DNA-bd_sf"/>
</dbReference>
<keyword evidence="1" id="KW-0805">Transcription regulation</keyword>
<feature type="domain" description="HTH iclR-type" evidence="6">
    <location>
        <begin position="5"/>
        <end position="67"/>
    </location>
</feature>